<reference evidence="2 3" key="1">
    <citation type="submission" date="2024-09" db="EMBL/GenBank/DDBJ databases">
        <authorList>
            <person name="Sun Q."/>
            <person name="Mori K."/>
        </authorList>
    </citation>
    <scope>NUCLEOTIDE SEQUENCE [LARGE SCALE GENOMIC DNA]</scope>
    <source>
        <strain evidence="2 3">JCM 12763</strain>
    </source>
</reference>
<name>A0ABV5V386_9MICO</name>
<sequence>MGLTQWWQQLTGKRGAKAGGEQARGGAPARPRPATAAMPSGRPGRRPSTPDASLPVLGVDVSRGGWVGALLDASGHGTPMLLTGASVAEVVEKAGDVAVVAVDIPIGLPDDARREADVQTRAFLPGKSSSVFTTPVREAVYAESYGQANAVNREKVGSGVSQQAFELRRRIKEVDAWVRQDLSFLVAECHPEASFAQMAGAPVASKKRTAEGSAERREVLARHGIYVPTTAPTGVGTDDMLDACAAAWTAHRVKTGSARTFPDDPQTFSDGIPAAIHV</sequence>
<evidence type="ECO:0000256" key="1">
    <source>
        <dbReference type="SAM" id="MobiDB-lite"/>
    </source>
</evidence>
<feature type="compositionally biased region" description="Low complexity" evidence="1">
    <location>
        <begin position="19"/>
        <end position="42"/>
    </location>
</feature>
<dbReference type="RefSeq" id="WP_141338355.1">
    <property type="nucleotide sequence ID" value="NZ_JBHMAX010000017.1"/>
</dbReference>
<protein>
    <submittedName>
        <fullName evidence="2">DUF429 domain-containing protein</fullName>
    </submittedName>
</protein>
<accession>A0ABV5V386</accession>
<dbReference type="Proteomes" id="UP001589613">
    <property type="component" value="Unassembled WGS sequence"/>
</dbReference>
<organism evidence="2 3">
    <name type="scientific">Ornithinimicrobium kibberense</name>
    <dbReference type="NCBI Taxonomy" id="282060"/>
    <lineage>
        <taxon>Bacteria</taxon>
        <taxon>Bacillati</taxon>
        <taxon>Actinomycetota</taxon>
        <taxon>Actinomycetes</taxon>
        <taxon>Micrococcales</taxon>
        <taxon>Ornithinimicrobiaceae</taxon>
        <taxon>Ornithinimicrobium</taxon>
    </lineage>
</organism>
<evidence type="ECO:0000313" key="2">
    <source>
        <dbReference type="EMBL" id="MFB9732288.1"/>
    </source>
</evidence>
<gene>
    <name evidence="2" type="ORF">ACFFN0_09550</name>
</gene>
<feature type="compositionally biased region" description="Polar residues" evidence="1">
    <location>
        <begin position="1"/>
        <end position="11"/>
    </location>
</feature>
<feature type="region of interest" description="Disordered" evidence="1">
    <location>
        <begin position="1"/>
        <end position="53"/>
    </location>
</feature>
<dbReference type="InterPro" id="IPR007362">
    <property type="entry name" value="DUF429"/>
</dbReference>
<proteinExistence type="predicted"/>
<comment type="caution">
    <text evidence="2">The sequence shown here is derived from an EMBL/GenBank/DDBJ whole genome shotgun (WGS) entry which is preliminary data.</text>
</comment>
<keyword evidence="3" id="KW-1185">Reference proteome</keyword>
<evidence type="ECO:0000313" key="3">
    <source>
        <dbReference type="Proteomes" id="UP001589613"/>
    </source>
</evidence>
<dbReference type="EMBL" id="JBHMAX010000017">
    <property type="protein sequence ID" value="MFB9732288.1"/>
    <property type="molecule type" value="Genomic_DNA"/>
</dbReference>
<dbReference type="Pfam" id="PF04250">
    <property type="entry name" value="DUF429"/>
    <property type="match status" value="1"/>
</dbReference>